<dbReference type="GO" id="GO:0032585">
    <property type="term" value="C:multivesicular body membrane"/>
    <property type="evidence" value="ECO:0007669"/>
    <property type="project" value="UniProtKB-SubCell"/>
</dbReference>
<keyword evidence="5" id="KW-1185">Reference proteome</keyword>
<gene>
    <name evidence="4" type="ORF">PGTG_03948</name>
</gene>
<dbReference type="EMBL" id="DS178269">
    <property type="protein sequence ID" value="EFP77992.2"/>
    <property type="molecule type" value="Genomic_DNA"/>
</dbReference>
<evidence type="ECO:0000259" key="3">
    <source>
        <dbReference type="Pfam" id="PF19036"/>
    </source>
</evidence>
<feature type="compositionally biased region" description="Polar residues" evidence="2">
    <location>
        <begin position="36"/>
        <end position="52"/>
    </location>
</feature>
<keyword evidence="1" id="KW-0072">Autophagy</keyword>
<reference evidence="5" key="2">
    <citation type="journal article" date="2011" name="Proc. Natl. Acad. Sci. U.S.A.">
        <title>Obligate biotrophy features unraveled by the genomic analysis of rust fungi.</title>
        <authorList>
            <person name="Duplessis S."/>
            <person name="Cuomo C.A."/>
            <person name="Lin Y.-C."/>
            <person name="Aerts A."/>
            <person name="Tisserant E."/>
            <person name="Veneault-Fourrey C."/>
            <person name="Joly D.L."/>
            <person name="Hacquard S."/>
            <person name="Amselem J."/>
            <person name="Cantarel B.L."/>
            <person name="Chiu R."/>
            <person name="Coutinho P.M."/>
            <person name="Feau N."/>
            <person name="Field M."/>
            <person name="Frey P."/>
            <person name="Gelhaye E."/>
            <person name="Goldberg J."/>
            <person name="Grabherr M.G."/>
            <person name="Kodira C.D."/>
            <person name="Kohler A."/>
            <person name="Kuees U."/>
            <person name="Lindquist E.A."/>
            <person name="Lucas S.M."/>
            <person name="Mago R."/>
            <person name="Mauceli E."/>
            <person name="Morin E."/>
            <person name="Murat C."/>
            <person name="Pangilinan J.L."/>
            <person name="Park R."/>
            <person name="Pearson M."/>
            <person name="Quesneville H."/>
            <person name="Rouhier N."/>
            <person name="Sakthikumar S."/>
            <person name="Salamov A.A."/>
            <person name="Schmutz J."/>
            <person name="Selles B."/>
            <person name="Shapiro H."/>
            <person name="Tanguay P."/>
            <person name="Tuskan G.A."/>
            <person name="Henrissat B."/>
            <person name="Van de Peer Y."/>
            <person name="Rouze P."/>
            <person name="Ellis J.G."/>
            <person name="Dodds P.N."/>
            <person name="Schein J.E."/>
            <person name="Zhong S."/>
            <person name="Hamelin R.C."/>
            <person name="Grigoriev I.V."/>
            <person name="Szabo L.J."/>
            <person name="Martin F."/>
        </authorList>
    </citation>
    <scope>NUCLEOTIDE SEQUENCE [LARGE SCALE GENOMIC DNA]</scope>
    <source>
        <strain evidence="5">CRL 75-36-700-3 / race SCCL</strain>
    </source>
</reference>
<proteinExistence type="inferred from homology"/>
<dbReference type="GO" id="GO:0016192">
    <property type="term" value="P:vesicle-mediated transport"/>
    <property type="evidence" value="ECO:0007669"/>
    <property type="project" value="InterPro"/>
</dbReference>
<keyword evidence="1" id="KW-0653">Protein transport</keyword>
<dbReference type="InParanoid" id="E3K117"/>
<evidence type="ECO:0000256" key="1">
    <source>
        <dbReference type="RuleBase" id="RU367048"/>
    </source>
</evidence>
<keyword evidence="1" id="KW-0472">Membrane</keyword>
<reference key="1">
    <citation type="submission" date="2007-01" db="EMBL/GenBank/DDBJ databases">
        <title>The Genome Sequence of Puccinia graminis f. sp. tritici Strain CRL 75-36-700-3.</title>
        <authorList>
            <consortium name="The Broad Institute Genome Sequencing Platform"/>
            <person name="Birren B."/>
            <person name="Lander E."/>
            <person name="Galagan J."/>
            <person name="Nusbaum C."/>
            <person name="Devon K."/>
            <person name="Cuomo C."/>
            <person name="Jaffe D."/>
            <person name="Butler J."/>
            <person name="Alvarez P."/>
            <person name="Gnerre S."/>
            <person name="Grabherr M."/>
            <person name="Mauceli E."/>
            <person name="Brockman W."/>
            <person name="Young S."/>
            <person name="LaButti K."/>
            <person name="Sykes S."/>
            <person name="DeCaprio D."/>
            <person name="Crawford M."/>
            <person name="Koehrsen M."/>
            <person name="Engels R."/>
            <person name="Montgomery P."/>
            <person name="Pearson M."/>
            <person name="Howarth C."/>
            <person name="Larson L."/>
            <person name="White J."/>
            <person name="Zeng Q."/>
            <person name="Kodira C."/>
            <person name="Yandava C."/>
            <person name="Alvarado L."/>
            <person name="O'Leary S."/>
            <person name="Szabo L."/>
            <person name="Dean R."/>
            <person name="Schein J."/>
        </authorList>
    </citation>
    <scope>NUCLEOTIDE SEQUENCE</scope>
    <source>
        <strain>CRL 75-36-700-3</strain>
    </source>
</reference>
<dbReference type="VEuPathDB" id="FungiDB:PGTG_03948"/>
<feature type="domain" description="FUZ/MON1/HPS1 first Longin" evidence="3">
    <location>
        <begin position="71"/>
        <end position="149"/>
    </location>
</feature>
<dbReference type="GO" id="GO:0005774">
    <property type="term" value="C:vacuolar membrane"/>
    <property type="evidence" value="ECO:0007669"/>
    <property type="project" value="UniProtKB-SubCell"/>
</dbReference>
<dbReference type="GO" id="GO:0006623">
    <property type="term" value="P:protein targeting to vacuole"/>
    <property type="evidence" value="ECO:0007669"/>
    <property type="project" value="UniProtKB-UniRule"/>
</dbReference>
<sequence length="178" mass="20088">MAGGPYPGRSSTGAYRYPPVCLPGQVAVKNNHFENQEPTNQQDPINTQNKQLNPEDITSSLVQESQSGAPSHRYIDAGQAKIEVMSRPPLYFLAVSNWGEPESTLRMHLEYLNLLIQSIFLTTQLQKIFEQRPNYDLRGGLSGTESIFNGLVDRLQWDLSIMMASLTVYRCPLRRSDQ</sequence>
<keyword evidence="1" id="KW-0967">Endosome</keyword>
<feature type="region of interest" description="Disordered" evidence="2">
    <location>
        <begin position="28"/>
        <end position="52"/>
    </location>
</feature>
<dbReference type="KEGG" id="pgr:PGTG_03948"/>
<dbReference type="InterPro" id="IPR004353">
    <property type="entry name" value="Mon1"/>
</dbReference>
<comment type="function">
    <text evidence="1">Required for multiple vacuole delivery pathways including the cytoplasm to vacuole transport (Cvt), autophagy, pexophagy and endocytosis.</text>
</comment>
<evidence type="ECO:0000313" key="4">
    <source>
        <dbReference type="EMBL" id="EFP77992.2"/>
    </source>
</evidence>
<dbReference type="AlphaFoldDB" id="E3K117"/>
<accession>E3K117</accession>
<comment type="similarity">
    <text evidence="1">Belongs to the MON1/SAND family.</text>
</comment>
<dbReference type="InterPro" id="IPR043972">
    <property type="entry name" value="FUZ/MON1/HPS1_longin_1"/>
</dbReference>
<dbReference type="GeneID" id="10541300"/>
<dbReference type="PANTHER" id="PTHR13027">
    <property type="entry name" value="SAND PROTEIN-RELATED"/>
    <property type="match status" value="1"/>
</dbReference>
<dbReference type="HOGENOM" id="CLU_1511328_0_0_1"/>
<name>E3K117_PUCGT</name>
<dbReference type="PANTHER" id="PTHR13027:SF7">
    <property type="entry name" value="VACUOLAR FUSION PROTEIN MON1 HOMOLOG"/>
    <property type="match status" value="1"/>
</dbReference>
<dbReference type="PRINTS" id="PR01546">
    <property type="entry name" value="YEAST73DUF"/>
</dbReference>
<organism evidence="4 5">
    <name type="scientific">Puccinia graminis f. sp. tritici (strain CRL 75-36-700-3 / race SCCL)</name>
    <name type="common">Black stem rust fungus</name>
    <dbReference type="NCBI Taxonomy" id="418459"/>
    <lineage>
        <taxon>Eukaryota</taxon>
        <taxon>Fungi</taxon>
        <taxon>Dikarya</taxon>
        <taxon>Basidiomycota</taxon>
        <taxon>Pucciniomycotina</taxon>
        <taxon>Pucciniomycetes</taxon>
        <taxon>Pucciniales</taxon>
        <taxon>Pucciniaceae</taxon>
        <taxon>Puccinia</taxon>
    </lineage>
</organism>
<keyword evidence="1" id="KW-0813">Transport</keyword>
<dbReference type="GO" id="GO:0006914">
    <property type="term" value="P:autophagy"/>
    <property type="evidence" value="ECO:0007669"/>
    <property type="project" value="UniProtKB-UniRule"/>
</dbReference>
<dbReference type="Pfam" id="PF19036">
    <property type="entry name" value="Fuz_longin_1"/>
    <property type="match status" value="1"/>
</dbReference>
<keyword evidence="1" id="KW-0926">Vacuole</keyword>
<protein>
    <recommendedName>
        <fullName evidence="1">Vacuolar fusion protein MON1</fullName>
    </recommendedName>
</protein>
<dbReference type="STRING" id="418459.E3K117"/>
<comment type="subcellular location">
    <subcellularLocation>
        <location evidence="1">Endosome</location>
        <location evidence="1">Multivesicular body membrane</location>
        <topology evidence="1">Peripheral membrane protein</topology>
    </subcellularLocation>
    <subcellularLocation>
        <location evidence="1">Prevacuolar compartment membrane</location>
        <topology evidence="1">Peripheral membrane protein</topology>
    </subcellularLocation>
    <subcellularLocation>
        <location evidence="1">Vacuole membrane</location>
        <topology evidence="1">Peripheral membrane protein</topology>
    </subcellularLocation>
</comment>
<dbReference type="OrthoDB" id="272411at2759"/>
<dbReference type="Proteomes" id="UP000008783">
    <property type="component" value="Unassembled WGS sequence"/>
</dbReference>
<evidence type="ECO:0000256" key="2">
    <source>
        <dbReference type="SAM" id="MobiDB-lite"/>
    </source>
</evidence>
<evidence type="ECO:0000313" key="5">
    <source>
        <dbReference type="Proteomes" id="UP000008783"/>
    </source>
</evidence>
<dbReference type="RefSeq" id="XP_003322411.2">
    <property type="nucleotide sequence ID" value="XM_003322363.2"/>
</dbReference>